<evidence type="ECO:0000313" key="3">
    <source>
        <dbReference type="Proteomes" id="UP000234254"/>
    </source>
</evidence>
<reference evidence="2" key="1">
    <citation type="submission" date="2016-12" db="EMBL/GenBank/DDBJ databases">
        <title>The genomes of Aspergillus section Nigri reveals drivers in fungal speciation.</title>
        <authorList>
            <consortium name="DOE Joint Genome Institute"/>
            <person name="Vesth T.C."/>
            <person name="Nybo J."/>
            <person name="Theobald S."/>
            <person name="Brandl J."/>
            <person name="Frisvad J.C."/>
            <person name="Nielsen K.F."/>
            <person name="Lyhne E.K."/>
            <person name="Kogle M.E."/>
            <person name="Kuo A."/>
            <person name="Riley R."/>
            <person name="Clum A."/>
            <person name="Nolan M."/>
            <person name="Lipzen A."/>
            <person name="Salamov A."/>
            <person name="Henrissat B."/>
            <person name="Wiebenga A."/>
            <person name="De vries R.P."/>
            <person name="Grigoriev I.V."/>
            <person name="Mortensen U.H."/>
            <person name="Andersen M.R."/>
            <person name="Baker S.E."/>
        </authorList>
    </citation>
    <scope>NUCLEOTIDE SEQUENCE</scope>
    <source>
        <strain evidence="2">IBT 28561</strain>
    </source>
</reference>
<dbReference type="RefSeq" id="XP_024693426.1">
    <property type="nucleotide sequence ID" value="XM_024840149.1"/>
</dbReference>
<accession>A0A2I1D4M9</accession>
<comment type="caution">
    <text evidence="2">The sequence shown here is derived from an EMBL/GenBank/DDBJ whole genome shotgun (WGS) entry which is preliminary data.</text>
</comment>
<feature type="compositionally biased region" description="Polar residues" evidence="1">
    <location>
        <begin position="70"/>
        <end position="80"/>
    </location>
</feature>
<keyword evidence="3" id="KW-1185">Reference proteome</keyword>
<feature type="region of interest" description="Disordered" evidence="1">
    <location>
        <begin position="1"/>
        <end position="81"/>
    </location>
</feature>
<dbReference type="Proteomes" id="UP000234254">
    <property type="component" value="Unassembled WGS sequence"/>
</dbReference>
<name>A0A2I1D4M9_ASPC2</name>
<dbReference type="GeneID" id="36547673"/>
<protein>
    <submittedName>
        <fullName evidence="2">Uncharacterized protein</fullName>
    </submittedName>
</protein>
<dbReference type="VEuPathDB" id="FungiDB:P168DRAFT_317875"/>
<dbReference type="AlphaFoldDB" id="A0A2I1D4M9"/>
<proteinExistence type="predicted"/>
<gene>
    <name evidence="2" type="ORF">P168DRAFT_317875</name>
</gene>
<evidence type="ECO:0000256" key="1">
    <source>
        <dbReference type="SAM" id="MobiDB-lite"/>
    </source>
</evidence>
<organism evidence="2 3">
    <name type="scientific">Aspergillus campestris (strain IBT 28561)</name>
    <dbReference type="NCBI Taxonomy" id="1392248"/>
    <lineage>
        <taxon>Eukaryota</taxon>
        <taxon>Fungi</taxon>
        <taxon>Dikarya</taxon>
        <taxon>Ascomycota</taxon>
        <taxon>Pezizomycotina</taxon>
        <taxon>Eurotiomycetes</taxon>
        <taxon>Eurotiomycetidae</taxon>
        <taxon>Eurotiales</taxon>
        <taxon>Aspergillaceae</taxon>
        <taxon>Aspergillus</taxon>
        <taxon>Aspergillus subgen. Circumdati</taxon>
    </lineage>
</organism>
<sequence>MGGSHTNLNPEAPEFVYHGGKPSSMGIPGEDVSTKDAEQGDNDQSFDEPRASLQGGKLTGEPNDVWTHAGDSSSTESENGISGIVEDNRDETQNNLIAMAGSKSAAALYFNGPRESWLAFQLPDAGFLPEQSHFTHGGIAVCFRISDRNVASKLSVEVFVTKANSNAKRALHPGNVVHSACLDFTLHISESNQPRCIQSFAFSTHFPIRKGGKVDEITKVEYEDPCYVDIEFTTTGGVSHGLLDPCVTEFDDQG</sequence>
<dbReference type="OrthoDB" id="4483681at2759"/>
<dbReference type="EMBL" id="MSFM01000005">
    <property type="protein sequence ID" value="PKY04832.1"/>
    <property type="molecule type" value="Genomic_DNA"/>
</dbReference>
<evidence type="ECO:0000313" key="2">
    <source>
        <dbReference type="EMBL" id="PKY04832.1"/>
    </source>
</evidence>